<sequence length="797" mass="93984">MNNKNLAEYQIMPYSYHEEREEIYAGITFLFVLQGHININSYGISGTFSKNHLLLINRNSPYRITGESGNIVIKLQISNHYFTRYYRHYFQYKYVINTEHYPQYKRQALEQLKWLIAKTMMIKIQGNDEVYLEANLLISDIMLKLVSYFQEDNRSDYPSIARYSHRMERITQQIEANYHTDLSLSELAEKEHLSVPYLSRLFKNEMGLGFSQYLTQVRFRHAVYELINTNKPIYRLIEDHGFADHKSFTQLFKKQYHTTPSQFRNQHRRETAPKLPSYQEHTSEKTEVDTATLLPLLANIINSTEKVEAREEYTHVESQIINIDQQRLSESLPNQNYVIFIGDILELLKENIRKQLLHLKQHTPIQYVEVSHLISGTIIAPDIITDEDYPTYSSYINTDIAISFLADHQMSLVSRIYHERVLLDIAGYCKKISQFIYYAICTYGLEYVSTWRFVYYTDNTIEDIPLYLTTFHQIKQVIHNILPKAHVGLFYTYVTLEELQQLTQYPQQLSRIDFFAFRANFHDLIEITDANYEILQREISYIEDKTKELKQQLKRLNIEVPLYLMEWNTLTGNTRKTNGSYFRGALIFQTLMGVNRNVTAIGITLNTETQCEISTNYTINVNAIALYYIHLMPRPIFFVLKFLHQLQGKIIARGEDFLITEYSDGYYIALLNPSIFNPYLSIEEHMTSSFKQKKIITIEGLQSGHYQVKHYIFDQKHGALYHEYSRFKTRFGYDHEVIENLQTTAPELSVYDEIVENGEFTVLSDFDVNAIHFYKLHRMPAILEGFGDHSPYYFNPQ</sequence>
<evidence type="ECO:0000313" key="7">
    <source>
        <dbReference type="EMBL" id="WZW87732.1"/>
    </source>
</evidence>
<reference evidence="7 8" key="1">
    <citation type="submission" date="2024-03" db="EMBL/GenBank/DDBJ databases">
        <title>Complete Genome Sequence and Annotation of Ignatzschineria larvae DSM 13226.</title>
        <authorList>
            <person name="Cantrell E."/>
            <person name="Burcham Z.M."/>
        </authorList>
    </citation>
    <scope>NUCLEOTIDE SEQUENCE [LARGE SCALE GENOMIC DNA]</scope>
    <source>
        <strain evidence="7 8">DSM 13226</strain>
    </source>
</reference>
<dbReference type="RefSeq" id="WP_026878907.1">
    <property type="nucleotide sequence ID" value="NZ_AZOD01000015.1"/>
</dbReference>
<evidence type="ECO:0000313" key="8">
    <source>
        <dbReference type="Proteomes" id="UP001449178"/>
    </source>
</evidence>
<keyword evidence="1" id="KW-0805">Transcription regulation</keyword>
<evidence type="ECO:0000259" key="6">
    <source>
        <dbReference type="PROSITE" id="PS01124"/>
    </source>
</evidence>
<feature type="region of interest" description="Disordered" evidence="5">
    <location>
        <begin position="259"/>
        <end position="284"/>
    </location>
</feature>
<dbReference type="Gene3D" id="3.20.20.80">
    <property type="entry name" value="Glycosidases"/>
    <property type="match status" value="1"/>
</dbReference>
<evidence type="ECO:0000256" key="5">
    <source>
        <dbReference type="SAM" id="MobiDB-lite"/>
    </source>
</evidence>
<dbReference type="InterPro" id="IPR018060">
    <property type="entry name" value="HTH_AraC"/>
</dbReference>
<dbReference type="InterPro" id="IPR017853">
    <property type="entry name" value="GH"/>
</dbReference>
<dbReference type="Proteomes" id="UP001449178">
    <property type="component" value="Chromosome"/>
</dbReference>
<evidence type="ECO:0000256" key="4">
    <source>
        <dbReference type="SAM" id="Coils"/>
    </source>
</evidence>
<proteinExistence type="predicted"/>
<dbReference type="EMBL" id="CP150637">
    <property type="protein sequence ID" value="WZW87732.1"/>
    <property type="molecule type" value="Genomic_DNA"/>
</dbReference>
<gene>
    <name evidence="7" type="ORF">WMO13_10270</name>
</gene>
<feature type="domain" description="HTH araC/xylS-type" evidence="6">
    <location>
        <begin position="168"/>
        <end position="266"/>
    </location>
</feature>
<dbReference type="PANTHER" id="PTHR43280:SF2">
    <property type="entry name" value="HTH-TYPE TRANSCRIPTIONAL REGULATOR EXSA"/>
    <property type="match status" value="1"/>
</dbReference>
<accession>A0ABZ3BZE6</accession>
<organism evidence="7 8">
    <name type="scientific">Ignatzschineria larvae DSM 13226</name>
    <dbReference type="NCBI Taxonomy" id="1111732"/>
    <lineage>
        <taxon>Bacteria</taxon>
        <taxon>Pseudomonadati</taxon>
        <taxon>Pseudomonadota</taxon>
        <taxon>Gammaproteobacteria</taxon>
        <taxon>Cardiobacteriales</taxon>
        <taxon>Ignatzschineriaceae</taxon>
        <taxon>Ignatzschineria</taxon>
    </lineage>
</organism>
<evidence type="ECO:0000256" key="1">
    <source>
        <dbReference type="ARBA" id="ARBA00023015"/>
    </source>
</evidence>
<dbReference type="SUPFAM" id="SSF46689">
    <property type="entry name" value="Homeodomain-like"/>
    <property type="match status" value="2"/>
</dbReference>
<dbReference type="SMART" id="SM00342">
    <property type="entry name" value="HTH_ARAC"/>
    <property type="match status" value="1"/>
</dbReference>
<protein>
    <submittedName>
        <fullName evidence="7">Helix-turn-helix domain-containing protein</fullName>
    </submittedName>
</protein>
<dbReference type="SUPFAM" id="SSF51011">
    <property type="entry name" value="Glycosyl hydrolase domain"/>
    <property type="match status" value="1"/>
</dbReference>
<dbReference type="Pfam" id="PF12833">
    <property type="entry name" value="HTH_18"/>
    <property type="match status" value="1"/>
</dbReference>
<keyword evidence="4" id="KW-0175">Coiled coil</keyword>
<feature type="coiled-coil region" evidence="4">
    <location>
        <begin position="532"/>
        <end position="559"/>
    </location>
</feature>
<dbReference type="InterPro" id="IPR009057">
    <property type="entry name" value="Homeodomain-like_sf"/>
</dbReference>
<dbReference type="SUPFAM" id="SSF51445">
    <property type="entry name" value="(Trans)glycosidases"/>
    <property type="match status" value="1"/>
</dbReference>
<name>A0ABZ3BZE6_9GAMM</name>
<dbReference type="Gene3D" id="2.60.40.1500">
    <property type="entry name" value="Glycosyl hydrolase domain, family 39"/>
    <property type="match status" value="1"/>
</dbReference>
<keyword evidence="2" id="KW-0238">DNA-binding</keyword>
<keyword evidence="3" id="KW-0804">Transcription</keyword>
<evidence type="ECO:0000256" key="2">
    <source>
        <dbReference type="ARBA" id="ARBA00023125"/>
    </source>
</evidence>
<dbReference type="Gene3D" id="1.10.10.60">
    <property type="entry name" value="Homeodomain-like"/>
    <property type="match status" value="2"/>
</dbReference>
<keyword evidence="8" id="KW-1185">Reference proteome</keyword>
<dbReference type="PANTHER" id="PTHR43280">
    <property type="entry name" value="ARAC-FAMILY TRANSCRIPTIONAL REGULATOR"/>
    <property type="match status" value="1"/>
</dbReference>
<dbReference type="PROSITE" id="PS01124">
    <property type="entry name" value="HTH_ARAC_FAMILY_2"/>
    <property type="match status" value="1"/>
</dbReference>
<evidence type="ECO:0000256" key="3">
    <source>
        <dbReference type="ARBA" id="ARBA00023163"/>
    </source>
</evidence>